<feature type="domain" description="ABC1 atypical kinase-like" evidence="6">
    <location>
        <begin position="393"/>
        <end position="637"/>
    </location>
</feature>
<dbReference type="InterPro" id="IPR011009">
    <property type="entry name" value="Kinase-like_dom_sf"/>
</dbReference>
<dbReference type="Pfam" id="PF03109">
    <property type="entry name" value="ABC1"/>
    <property type="match status" value="1"/>
</dbReference>
<keyword evidence="4" id="KW-0547">Nucleotide-binding</keyword>
<evidence type="ECO:0000256" key="3">
    <source>
        <dbReference type="ARBA" id="ARBA00022679"/>
    </source>
</evidence>
<evidence type="ECO:0000256" key="1">
    <source>
        <dbReference type="ARBA" id="ARBA00004749"/>
    </source>
</evidence>
<dbReference type="WBParaSite" id="jg6663">
    <property type="protein sequence ID" value="jg6663"/>
    <property type="gene ID" value="jg6663"/>
</dbReference>
<keyword evidence="3" id="KW-0808">Transferase</keyword>
<evidence type="ECO:0000256" key="2">
    <source>
        <dbReference type="ARBA" id="ARBA00009670"/>
    </source>
</evidence>
<dbReference type="InterPro" id="IPR034646">
    <property type="entry name" value="ADCK3_dom"/>
</dbReference>
<keyword evidence="7" id="KW-1185">Reference proteome</keyword>
<dbReference type="SUPFAM" id="SSF56112">
    <property type="entry name" value="Protein kinase-like (PK-like)"/>
    <property type="match status" value="1"/>
</dbReference>
<dbReference type="InterPro" id="IPR051409">
    <property type="entry name" value="Atypical_kinase_ADCK"/>
</dbReference>
<comment type="similarity">
    <text evidence="2">Belongs to the protein kinase superfamily. ADCK protein kinase family.</text>
</comment>
<dbReference type="PANTHER" id="PTHR43851">
    <property type="match status" value="1"/>
</dbReference>
<dbReference type="InterPro" id="IPR004147">
    <property type="entry name" value="ABC1_dom"/>
</dbReference>
<keyword evidence="5" id="KW-0067">ATP-binding</keyword>
<dbReference type="GO" id="GO:0016740">
    <property type="term" value="F:transferase activity"/>
    <property type="evidence" value="ECO:0007669"/>
    <property type="project" value="UniProtKB-KW"/>
</dbReference>
<evidence type="ECO:0000256" key="4">
    <source>
        <dbReference type="ARBA" id="ARBA00022741"/>
    </source>
</evidence>
<dbReference type="PANTHER" id="PTHR43851:SF3">
    <property type="entry name" value="COENZYME Q8"/>
    <property type="match status" value="1"/>
</dbReference>
<evidence type="ECO:0000256" key="5">
    <source>
        <dbReference type="ARBA" id="ARBA00022840"/>
    </source>
</evidence>
<dbReference type="AlphaFoldDB" id="A0A915EJU5"/>
<comment type="pathway">
    <text evidence="1">Cofactor biosynthesis; ubiquinone biosynthesis.</text>
</comment>
<accession>A0A915EJU5</accession>
<protein>
    <submittedName>
        <fullName evidence="8">ABC1 atypical kinase-like domain-containing protein</fullName>
    </submittedName>
</protein>
<proteinExistence type="inferred from homology"/>
<evidence type="ECO:0000313" key="8">
    <source>
        <dbReference type="WBParaSite" id="jg6663"/>
    </source>
</evidence>
<organism evidence="7 8">
    <name type="scientific">Ditylenchus dipsaci</name>
    <dbReference type="NCBI Taxonomy" id="166011"/>
    <lineage>
        <taxon>Eukaryota</taxon>
        <taxon>Metazoa</taxon>
        <taxon>Ecdysozoa</taxon>
        <taxon>Nematoda</taxon>
        <taxon>Chromadorea</taxon>
        <taxon>Rhabditida</taxon>
        <taxon>Tylenchina</taxon>
        <taxon>Tylenchomorpha</taxon>
        <taxon>Sphaerularioidea</taxon>
        <taxon>Anguinidae</taxon>
        <taxon>Anguininae</taxon>
        <taxon>Ditylenchus</taxon>
    </lineage>
</organism>
<evidence type="ECO:0000313" key="7">
    <source>
        <dbReference type="Proteomes" id="UP000887574"/>
    </source>
</evidence>
<sequence length="757" mass="85712">MAKPWCQFFLLIEIRETKGNLYRSTLDASNEVTANIDQLNIARCVYYHQKKLEENPNISCLPEEMMIPDDLKIFNPTVMYKKGRSPFEDVNYAFRSIAILARSQIGYELRQTDAKVRARLLKTVVCGGNVKTPGQERLRESQAIAGRTRHPMNVLGPVNTVTAGIETFAKLIGEGVYPGYGGHEVSALTSEKNVFNDNPFKVIYDPANVKPAKKKVKDGITQAEEDFLIKAAQEVGVVFPDESASSPDKEIKPIVGHTNTRRQEVYRPVVPKDYKISVGTSKSVMNSSRERAVPSSRLARVANFGMLAFGLGGGALAEVTRRTLGITREDKFNSTVDKVVSPNTNPFLTEANAERIVGTLCRVRGAALKLGQMLSIQDEDTVPAYLLQILERVRQNADFMPTYQVHRQLENELGSDWRQLFLEFDEKPFAAASIGQVHKAVARDGKQVAVKIQYPGVADSIDSDINNLISVLNIGNLFPKGMFLDNFISVMRRELKWECDYEREAKAMSVFQKLFEGEKDYFVPRLYPALSTKRVLTGEYVVGKTIDSCINEPQAVRDYISAKFIELCMKEIFIWRFMQTDPNWSNFLFGSHPVTNEPCLILLDFGASRSYKKIFVDRYMRIIKATYDEDEEKILKYSREIGFLTGYESKLMEKAHCDSTRIMGEVLTSRKPYDFALQNVTKRITPLIPVMLEHRLTSPPDEIYSLHRKLSGSHLIATKLKAVVSCGAMFDEIFKQYKFGEYEGCDDPLDPVFKNDY</sequence>
<dbReference type="GO" id="GO:0006744">
    <property type="term" value="P:ubiquinone biosynthetic process"/>
    <property type="evidence" value="ECO:0007669"/>
    <property type="project" value="TreeGrafter"/>
</dbReference>
<dbReference type="Proteomes" id="UP000887574">
    <property type="component" value="Unplaced"/>
</dbReference>
<dbReference type="CDD" id="cd13970">
    <property type="entry name" value="ABC1_ADCK3"/>
    <property type="match status" value="1"/>
</dbReference>
<reference evidence="8" key="1">
    <citation type="submission" date="2022-11" db="UniProtKB">
        <authorList>
            <consortium name="WormBaseParasite"/>
        </authorList>
    </citation>
    <scope>IDENTIFICATION</scope>
</reference>
<evidence type="ECO:0000259" key="6">
    <source>
        <dbReference type="Pfam" id="PF03109"/>
    </source>
</evidence>
<dbReference type="GO" id="GO:0005524">
    <property type="term" value="F:ATP binding"/>
    <property type="evidence" value="ECO:0007669"/>
    <property type="project" value="UniProtKB-KW"/>
</dbReference>
<name>A0A915EJU5_9BILA</name>